<evidence type="ECO:0000256" key="1">
    <source>
        <dbReference type="ARBA" id="ARBA00023242"/>
    </source>
</evidence>
<dbReference type="GO" id="GO:0003700">
    <property type="term" value="F:DNA-binding transcription factor activity"/>
    <property type="evidence" value="ECO:0007669"/>
    <property type="project" value="InterPro"/>
</dbReference>
<evidence type="ECO:0000259" key="3">
    <source>
        <dbReference type="SMART" id="SM00906"/>
    </source>
</evidence>
<proteinExistence type="predicted"/>
<evidence type="ECO:0000256" key="2">
    <source>
        <dbReference type="SAM" id="MobiDB-lite"/>
    </source>
</evidence>
<dbReference type="InterPro" id="IPR007219">
    <property type="entry name" value="XnlR_reg_dom"/>
</dbReference>
<organism evidence="4 5">
    <name type="scientific">Penicillium brevicompactum</name>
    <dbReference type="NCBI Taxonomy" id="5074"/>
    <lineage>
        <taxon>Eukaryota</taxon>
        <taxon>Fungi</taxon>
        <taxon>Dikarya</taxon>
        <taxon>Ascomycota</taxon>
        <taxon>Pezizomycotina</taxon>
        <taxon>Eurotiomycetes</taxon>
        <taxon>Eurotiomycetidae</taxon>
        <taxon>Eurotiales</taxon>
        <taxon>Aspergillaceae</taxon>
        <taxon>Penicillium</taxon>
    </lineage>
</organism>
<accession>A0A9W9UMQ3</accession>
<reference evidence="4" key="2">
    <citation type="journal article" date="2023" name="IMA Fungus">
        <title>Comparative genomic study of the Penicillium genus elucidates a diverse pangenome and 15 lateral gene transfer events.</title>
        <authorList>
            <person name="Petersen C."/>
            <person name="Sorensen T."/>
            <person name="Nielsen M.R."/>
            <person name="Sondergaard T.E."/>
            <person name="Sorensen J.L."/>
            <person name="Fitzpatrick D.A."/>
            <person name="Frisvad J.C."/>
            <person name="Nielsen K.L."/>
        </authorList>
    </citation>
    <scope>NUCLEOTIDE SEQUENCE</scope>
    <source>
        <strain evidence="4">IBT 35673</strain>
    </source>
</reference>
<dbReference type="GO" id="GO:0003677">
    <property type="term" value="F:DNA binding"/>
    <property type="evidence" value="ECO:0007669"/>
    <property type="project" value="InterPro"/>
</dbReference>
<name>A0A9W9UMQ3_PENBR</name>
<dbReference type="Pfam" id="PF04082">
    <property type="entry name" value="Fungal_trans"/>
    <property type="match status" value="1"/>
</dbReference>
<feature type="region of interest" description="Disordered" evidence="2">
    <location>
        <begin position="61"/>
        <end position="85"/>
    </location>
</feature>
<dbReference type="EMBL" id="JAPZBQ010000002">
    <property type="protein sequence ID" value="KAJ5345670.1"/>
    <property type="molecule type" value="Genomic_DNA"/>
</dbReference>
<dbReference type="GO" id="GO:0008270">
    <property type="term" value="F:zinc ion binding"/>
    <property type="evidence" value="ECO:0007669"/>
    <property type="project" value="InterPro"/>
</dbReference>
<gene>
    <name evidence="4" type="ORF">N7452_003674</name>
</gene>
<sequence>MWSRGDVLEAKRDVRLSRVTTYLIDPGAQDDLSSRDITLIDVKELLVNLKEFSLAQFEVNPSCPQSAKSRAGIRSDLPSEAPGREVSARIQNTHFTMPARQRFSRVSNAYLEALEKRSLGQSHDTPVPTSDYDGPSPTGSPSLGSNSNAQGNSTTVAPTAAPITNPLVSPQSFYLQDTTGRYRFCGPSSTWAFSQRVFLLFKTVMPEYPSPDLPFHVDGSTWSLSWNRTDKSDISLLEGLPSYNDFLYLLNTIKFHSHQMLVLLDEDEFFPHLKAFYQNGTEESFRVTPGSAFFEHAMSLMPDFVGLHLQPNLAMQILYLTALFLMTVDMKDAAYAYISQSIRLCIIEGLHREPPSELFGDRFARHCRDIWWSAYILDRQLAAVIGCPTSIQDAQITCALPTSYDKSEDVQFMTMHIKLAKIVGQILDTVYTTEDARKSTFIATVQSVLRDLAPVLQEIEHLTSQGGPSSFATVSTINCHLLDGRPTPGEEAEGSTPPQLRPLLEVSLQSAKSILRTLIMLHEQSHLEPLFPFGLDNLFSSAFIVVIAHFIDPSLVPDMQHYVTSVTRMLSDMTAKGNTMARLRQKELNLLQQMKHAALSRESGTLGIPEFTPEPPSAMPTFSPLPSTGDWVGTTEDMTVNHTQILSLAQQLDVLSGSDWDINFGIGGDSWI</sequence>
<dbReference type="PANTHER" id="PTHR46910:SF32">
    <property type="entry name" value="TRANSCRIPTION FACTOR DOMAIN-CONTAINING PROTEIN-RELATED"/>
    <property type="match status" value="1"/>
</dbReference>
<protein>
    <recommendedName>
        <fullName evidence="3">Xylanolytic transcriptional activator regulatory domain-containing protein</fullName>
    </recommendedName>
</protein>
<dbReference type="PANTHER" id="PTHR46910">
    <property type="entry name" value="TRANSCRIPTION FACTOR PDR1"/>
    <property type="match status" value="1"/>
</dbReference>
<evidence type="ECO:0000313" key="4">
    <source>
        <dbReference type="EMBL" id="KAJ5345670.1"/>
    </source>
</evidence>
<reference evidence="4" key="1">
    <citation type="submission" date="2022-12" db="EMBL/GenBank/DDBJ databases">
        <authorList>
            <person name="Petersen C."/>
        </authorList>
    </citation>
    <scope>NUCLEOTIDE SEQUENCE</scope>
    <source>
        <strain evidence="4">IBT 35673</strain>
    </source>
</reference>
<feature type="compositionally biased region" description="Polar residues" evidence="2">
    <location>
        <begin position="119"/>
        <end position="128"/>
    </location>
</feature>
<feature type="domain" description="Xylanolytic transcriptional activator regulatory" evidence="3">
    <location>
        <begin position="334"/>
        <end position="407"/>
    </location>
</feature>
<dbReference type="CDD" id="cd12148">
    <property type="entry name" value="fungal_TF_MHR"/>
    <property type="match status" value="1"/>
</dbReference>
<feature type="compositionally biased region" description="Polar residues" evidence="2">
    <location>
        <begin position="148"/>
        <end position="157"/>
    </location>
</feature>
<feature type="region of interest" description="Disordered" evidence="2">
    <location>
        <begin position="117"/>
        <end position="163"/>
    </location>
</feature>
<dbReference type="InterPro" id="IPR050987">
    <property type="entry name" value="AtrR-like"/>
</dbReference>
<dbReference type="GO" id="GO:0006351">
    <property type="term" value="P:DNA-templated transcription"/>
    <property type="evidence" value="ECO:0007669"/>
    <property type="project" value="InterPro"/>
</dbReference>
<keyword evidence="1" id="KW-0539">Nucleus</keyword>
<dbReference type="Proteomes" id="UP001147695">
    <property type="component" value="Unassembled WGS sequence"/>
</dbReference>
<comment type="caution">
    <text evidence="4">The sequence shown here is derived from an EMBL/GenBank/DDBJ whole genome shotgun (WGS) entry which is preliminary data.</text>
</comment>
<evidence type="ECO:0000313" key="5">
    <source>
        <dbReference type="Proteomes" id="UP001147695"/>
    </source>
</evidence>
<dbReference type="SMART" id="SM00906">
    <property type="entry name" value="Fungal_trans"/>
    <property type="match status" value="1"/>
</dbReference>
<dbReference type="AlphaFoldDB" id="A0A9W9UMQ3"/>
<feature type="compositionally biased region" description="Low complexity" evidence="2">
    <location>
        <begin position="134"/>
        <end position="147"/>
    </location>
</feature>